<dbReference type="CDD" id="cd05195">
    <property type="entry name" value="enoyl_red"/>
    <property type="match status" value="1"/>
</dbReference>
<evidence type="ECO:0000256" key="5">
    <source>
        <dbReference type="PROSITE-ProRule" id="PRU01363"/>
    </source>
</evidence>
<dbReference type="SMART" id="SM00826">
    <property type="entry name" value="PKS_DH"/>
    <property type="match status" value="1"/>
</dbReference>
<evidence type="ECO:0000259" key="6">
    <source>
        <dbReference type="PROSITE" id="PS50075"/>
    </source>
</evidence>
<dbReference type="Gene3D" id="3.40.47.10">
    <property type="match status" value="1"/>
</dbReference>
<dbReference type="InterPro" id="IPR014030">
    <property type="entry name" value="Ketoacyl_synth_N"/>
</dbReference>
<dbReference type="InterPro" id="IPR006162">
    <property type="entry name" value="Ppantetheine_attach_site"/>
</dbReference>
<accession>A0ABZ3CBM7</accession>
<dbReference type="PROSITE" id="PS52004">
    <property type="entry name" value="KS3_2"/>
    <property type="match status" value="1"/>
</dbReference>
<feature type="region of interest" description="C-terminal hotdog fold" evidence="5">
    <location>
        <begin position="1126"/>
        <end position="1266"/>
    </location>
</feature>
<evidence type="ECO:0000259" key="8">
    <source>
        <dbReference type="PROSITE" id="PS52019"/>
    </source>
</evidence>
<dbReference type="InterPro" id="IPR014043">
    <property type="entry name" value="Acyl_transferase_dom"/>
</dbReference>
<dbReference type="InterPro" id="IPR036736">
    <property type="entry name" value="ACP-like_sf"/>
</dbReference>
<dbReference type="Pfam" id="PF16197">
    <property type="entry name" value="KAsynt_C_assoc"/>
    <property type="match status" value="1"/>
</dbReference>
<dbReference type="InterPro" id="IPR020807">
    <property type="entry name" value="PKS_DH"/>
</dbReference>
<dbReference type="SUPFAM" id="SSF51735">
    <property type="entry name" value="NAD(P)-binding Rossmann-fold domains"/>
    <property type="match status" value="3"/>
</dbReference>
<proteinExistence type="predicted"/>
<dbReference type="PROSITE" id="PS00606">
    <property type="entry name" value="KS3_1"/>
    <property type="match status" value="1"/>
</dbReference>
<feature type="domain" description="PKS/mFAS DH" evidence="8">
    <location>
        <begin position="990"/>
        <end position="1266"/>
    </location>
</feature>
<dbReference type="Pfam" id="PF00550">
    <property type="entry name" value="PP-binding"/>
    <property type="match status" value="2"/>
</dbReference>
<organism evidence="9 10">
    <name type="scientific">Propioniciclava soli</name>
    <dbReference type="NCBI Taxonomy" id="2775081"/>
    <lineage>
        <taxon>Bacteria</taxon>
        <taxon>Bacillati</taxon>
        <taxon>Actinomycetota</taxon>
        <taxon>Actinomycetes</taxon>
        <taxon>Propionibacteriales</taxon>
        <taxon>Propionibacteriaceae</taxon>
        <taxon>Propioniciclava</taxon>
    </lineage>
</organism>
<dbReference type="InterPro" id="IPR042104">
    <property type="entry name" value="PKS_dehydratase_sf"/>
</dbReference>
<reference evidence="9 10" key="1">
    <citation type="journal article" date="2023" name="Environ Microbiome">
        <title>A coral-associated actinobacterium mitigates coral bleaching under heat stress.</title>
        <authorList>
            <person name="Li J."/>
            <person name="Zou Y."/>
            <person name="Li Q."/>
            <person name="Zhang J."/>
            <person name="Bourne D.G."/>
            <person name="Lyu Y."/>
            <person name="Liu C."/>
            <person name="Zhang S."/>
        </authorList>
    </citation>
    <scope>NUCLEOTIDE SEQUENCE [LARGE SCALE GENOMIC DNA]</scope>
    <source>
        <strain evidence="9 10">SCSIO 13291</strain>
    </source>
</reference>
<dbReference type="SMART" id="SM00823">
    <property type="entry name" value="PKS_PP"/>
    <property type="match status" value="2"/>
</dbReference>
<feature type="active site" description="Proton donor; for dehydratase activity" evidence="5">
    <location>
        <position position="1187"/>
    </location>
</feature>
<feature type="domain" description="Carrier" evidence="6">
    <location>
        <begin position="2087"/>
        <end position="2165"/>
    </location>
</feature>
<dbReference type="Pfam" id="PF13602">
    <property type="entry name" value="ADH_zinc_N_2"/>
    <property type="match status" value="1"/>
</dbReference>
<dbReference type="Proteomes" id="UP001434337">
    <property type="component" value="Chromosome"/>
</dbReference>
<dbReference type="SMART" id="SM00825">
    <property type="entry name" value="PKS_KS"/>
    <property type="match status" value="1"/>
</dbReference>
<dbReference type="SUPFAM" id="SSF53901">
    <property type="entry name" value="Thiolase-like"/>
    <property type="match status" value="1"/>
</dbReference>
<dbReference type="InterPro" id="IPR001227">
    <property type="entry name" value="Ac_transferase_dom_sf"/>
</dbReference>
<dbReference type="SUPFAM" id="SSF47336">
    <property type="entry name" value="ACP-like"/>
    <property type="match status" value="2"/>
</dbReference>
<evidence type="ECO:0000256" key="1">
    <source>
        <dbReference type="ARBA" id="ARBA00022450"/>
    </source>
</evidence>
<evidence type="ECO:0000259" key="7">
    <source>
        <dbReference type="PROSITE" id="PS52004"/>
    </source>
</evidence>
<dbReference type="Pfam" id="PF02801">
    <property type="entry name" value="Ketoacyl-synt_C"/>
    <property type="match status" value="1"/>
</dbReference>
<sequence length="2215" mass="226816">MKPVTSVALTTLLQEMVAARTPLPCAEVATDAPLTSFGLGSVDLVGMVGELESTLGRPVDANVVWRHPTIAALAEHLAGDVAAPEAPRRVAEATVDPVGPATRVPVALVGIGCRLPGGVSDAAGLWRALTEGTDAVGSVPPSRWDGAALRGDPRLSGALLTDQGGFVADADRFDHAFFGISGREAARMDPQQRLLVEVAWHALQDAGVRVASLAGTSSAVVMGLSNADFPRSAPRQDADAHTATGSAGAVAANRLSYLWDLHGPSLTLDTACSSSLVAIHQAAELVASGAVPVALAGGVNLLLEPDVNAAFTKMDVLSPGGRCRPFAADADGIVRSEGAVVVVLKPLPAALAEGDRIYCVVRGGAVNSDGRTNGLTAPNPDAQEEVLRAAYRHAGVDPRTVGYVEAHGTGTLLGDPIEASALGAVLGSAHQPVAIGSAKSNFGHTEACAGAVGVAKAALMLHHRRFVPTVHLRRPNPRIDFAALGLRLADTAAWDAASPRVAGVSGFGFGGTNAHLVLEEAPTPERAVPTAPGPVALLVSGRDEAGLSAAASGLAEAVAAAGPDDLAAFAAATGTRRDRHEHWAAVCGDTADELAATLRAVADGTATPRAARGAEGAARRGDPIMVFAGQGSAYWPVPGDVLAAEPMAALLGRAQSHLEQLWDGDGAAPSLPDLLSAPADDHRLSDPAIGQVAFAAYQMGLFELWRAWGLRPAAVVGHSLGEVAAAYAAGALDLGQAVEVALRRGRAIAPELGRGAMCVVGLTPEATAAALSVTGEEELWFAGANGPTTSIVSGTPAAVARLVTRLEDEGEFVRRIIADASYGSHCPLMAAAAGRLAASLAGLRPHPTTLPLRSTVTAETVEGEALDAAYWARNLASPVAFDRAVEALLDDGADCFLEVAARPGLGLAIRERLEASGRTGTSHSTLPKEPPGLAGVLLTAGELHASGVRLDWAAVHGGSRRHRDLPLQRFADTRHPLHGAGTGAAPVTGHPLLRGGITPADRPHQRLWSARLDAAASSWLLDHRVGGAAVVPGALWLETLAGAARRLLGDMAVLERVRLLRPVPVEAGADDGDTVQVCVSRTGGELELTLHARIGEEWVCAVSASARTAALDADSDALLSGRSRCREDVAVPALYTRLADAGLEYSEAFRGLKEAWSGAGEAVVRLRAVPELVADPASYLLHPVVLDAALQSVAVALSSADRGPLVPAAFGHVRLTGGPAAWARAVIEDDACDGVTARLELFDEDGRTTGILAGARFVSPSGAAAGLEGSVLRLAWEPPAELPHRTGLHGVWLHVHAGAPDAEALAEVLAAAGATVRSHDTRSGTDLADSLSCRPAGILHTVGLGAAPGVAPATDAVVASLLGLAQGVARAGCEPQRTVVCTRGVHGPGSAETSVAGGAAWGFTRVASLEVPALRPVLLDLGDAGPRAGADLLVRVAGADTGRHAEWLATADGPRVARLLPLEVGDPLPWPGGEHASAMGNRTILAEHPGILDSLCQVAGARMAPAPDEVEIEVAAAGLNFNDVLKALDTCPGVAPGVSPLGAECSGTVTRVGAAVTHVRPGDTVMAVARSAMSAFVTAPGSHVAPLPGAVDVVAAGGVPIVFLTAVYGLEHLARIRPGETVLIHSATGGVGAAALQVAARRGARVLVTAGSPEKRAELEAQGLGPVMDSRSLDFVDQVREHTGGRGVDVVVNFLTGPALLGGLSLLAPGGRFIEIGKQDIYADTSIGLGRLRGNRSFLGLDLEQVISDDPELLSELLTDVVDGLAAGDFTPPRTEVYGFSAAQEAFGRMARAEHRGKIVLVPDAAAEPVLRHGPSGRRGARLITGGLGALGLRTAAMLVQAGARHLVLAGRSAPGGAAAAAIDGWREDGVRVDVERLDVSDSDAVSAWLATLDAPLVGVYHAAGVLDDGAVAGLDAERCDRVLAPKVAGAWHLHEATRGMPVGEFVLFSSAAGLLGSPGQANYAAANTALDALAHHRAALGLPCLSVQWGPWLEAGLAAGPDGGASALSAMGVRGIRPEQGVAMLGRLGDSGLTQACVLPVDPAALAAGADTGMLPPLLATLAGPAARPVAATGLREEWEALPIGRPRRRAVQRHLCEQIGLVLRRDPDSVVTSRPLSGMGFDSLMSLELRRRLERTSGVELPATLVWRHPTVDALTPVFAELVGVPLTVPDADAHAQPAPPTADVVVEDDLDLMTNEELEALLRSTIEEESSR</sequence>
<dbReference type="InterPro" id="IPR016035">
    <property type="entry name" value="Acyl_Trfase/lysoPLipase"/>
</dbReference>
<dbReference type="EMBL" id="CP115965">
    <property type="protein sequence ID" value="WZX00144.1"/>
    <property type="molecule type" value="Genomic_DNA"/>
</dbReference>
<dbReference type="InterPro" id="IPR020806">
    <property type="entry name" value="PKS_PP-bd"/>
</dbReference>
<keyword evidence="2" id="KW-0597">Phosphoprotein</keyword>
<dbReference type="InterPro" id="IPR049551">
    <property type="entry name" value="PKS_DH_C"/>
</dbReference>
<feature type="domain" description="Carrier" evidence="6">
    <location>
        <begin position="4"/>
        <end position="81"/>
    </location>
</feature>
<dbReference type="Gene3D" id="1.10.1200.10">
    <property type="entry name" value="ACP-like"/>
    <property type="match status" value="2"/>
</dbReference>
<dbReference type="Pfam" id="PF00698">
    <property type="entry name" value="Acyl_transf_1"/>
    <property type="match status" value="1"/>
</dbReference>
<dbReference type="InterPro" id="IPR020841">
    <property type="entry name" value="PKS_Beta-ketoAc_synthase_dom"/>
</dbReference>
<keyword evidence="4" id="KW-0511">Multifunctional enzyme</keyword>
<dbReference type="PROSITE" id="PS50075">
    <property type="entry name" value="CARRIER"/>
    <property type="match status" value="2"/>
</dbReference>
<evidence type="ECO:0000256" key="2">
    <source>
        <dbReference type="ARBA" id="ARBA00022553"/>
    </source>
</evidence>
<dbReference type="InterPro" id="IPR036291">
    <property type="entry name" value="NAD(P)-bd_dom_sf"/>
</dbReference>
<dbReference type="InterPro" id="IPR057326">
    <property type="entry name" value="KR_dom"/>
</dbReference>
<dbReference type="InterPro" id="IPR049900">
    <property type="entry name" value="PKS_mFAS_DH"/>
</dbReference>
<dbReference type="PROSITE" id="PS00012">
    <property type="entry name" value="PHOSPHOPANTETHEINE"/>
    <property type="match status" value="1"/>
</dbReference>
<dbReference type="InterPro" id="IPR013968">
    <property type="entry name" value="PKS_KR"/>
</dbReference>
<dbReference type="PROSITE" id="PS52019">
    <property type="entry name" value="PKS_MFAS_DH"/>
    <property type="match status" value="1"/>
</dbReference>
<dbReference type="PANTHER" id="PTHR43775">
    <property type="entry name" value="FATTY ACID SYNTHASE"/>
    <property type="match status" value="1"/>
</dbReference>
<keyword evidence="3" id="KW-0808">Transferase</keyword>
<dbReference type="InterPro" id="IPR011032">
    <property type="entry name" value="GroES-like_sf"/>
</dbReference>
<evidence type="ECO:0000256" key="4">
    <source>
        <dbReference type="ARBA" id="ARBA00023268"/>
    </source>
</evidence>
<dbReference type="SUPFAM" id="SSF50129">
    <property type="entry name" value="GroES-like"/>
    <property type="match status" value="1"/>
</dbReference>
<dbReference type="InterPro" id="IPR014031">
    <property type="entry name" value="Ketoacyl_synth_C"/>
</dbReference>
<dbReference type="RefSeq" id="WP_342373524.1">
    <property type="nucleotide sequence ID" value="NZ_CP115965.1"/>
</dbReference>
<dbReference type="Pfam" id="PF14765">
    <property type="entry name" value="PS-DH"/>
    <property type="match status" value="1"/>
</dbReference>
<dbReference type="CDD" id="cd00833">
    <property type="entry name" value="PKS"/>
    <property type="match status" value="1"/>
</dbReference>
<evidence type="ECO:0000313" key="10">
    <source>
        <dbReference type="Proteomes" id="UP001434337"/>
    </source>
</evidence>
<dbReference type="SUPFAM" id="SSF55048">
    <property type="entry name" value="Probable ACP-binding domain of malonyl-CoA ACP transacylase"/>
    <property type="match status" value="1"/>
</dbReference>
<dbReference type="Gene3D" id="3.30.70.3290">
    <property type="match status" value="1"/>
</dbReference>
<gene>
    <name evidence="9" type="ORF">PCC79_08180</name>
</gene>
<dbReference type="InterPro" id="IPR016036">
    <property type="entry name" value="Malonyl_transacylase_ACP-bd"/>
</dbReference>
<dbReference type="SMART" id="SM00829">
    <property type="entry name" value="PKS_ER"/>
    <property type="match status" value="1"/>
</dbReference>
<dbReference type="InterPro" id="IPR032821">
    <property type="entry name" value="PKS_assoc"/>
</dbReference>
<dbReference type="InterPro" id="IPR050091">
    <property type="entry name" value="PKS_NRPS_Biosynth_Enz"/>
</dbReference>
<dbReference type="PANTHER" id="PTHR43775:SF37">
    <property type="entry name" value="SI:DKEY-61P9.11"/>
    <property type="match status" value="1"/>
</dbReference>
<dbReference type="Pfam" id="PF00109">
    <property type="entry name" value="ketoacyl-synt"/>
    <property type="match status" value="1"/>
</dbReference>
<dbReference type="InterPro" id="IPR016039">
    <property type="entry name" value="Thiolase-like"/>
</dbReference>
<dbReference type="Gene3D" id="3.40.50.720">
    <property type="entry name" value="NAD(P)-binding Rossmann-like Domain"/>
    <property type="match status" value="3"/>
</dbReference>
<name>A0ABZ3CBM7_9ACTN</name>
<evidence type="ECO:0000256" key="3">
    <source>
        <dbReference type="ARBA" id="ARBA00022679"/>
    </source>
</evidence>
<protein>
    <submittedName>
        <fullName evidence="9">SDR family NAD(P)-dependent oxidoreductase</fullName>
    </submittedName>
</protein>
<feature type="active site" description="Proton acceptor; for dehydratase activity" evidence="5">
    <location>
        <position position="1023"/>
    </location>
</feature>
<dbReference type="Pfam" id="PF08240">
    <property type="entry name" value="ADH_N"/>
    <property type="match status" value="1"/>
</dbReference>
<dbReference type="InterPro" id="IPR020843">
    <property type="entry name" value="ER"/>
</dbReference>
<dbReference type="InterPro" id="IPR009081">
    <property type="entry name" value="PP-bd_ACP"/>
</dbReference>
<dbReference type="Pfam" id="PF21089">
    <property type="entry name" value="PKS_DH_N"/>
    <property type="match status" value="1"/>
</dbReference>
<keyword evidence="10" id="KW-1185">Reference proteome</keyword>
<dbReference type="Gene3D" id="3.90.180.10">
    <property type="entry name" value="Medium-chain alcohol dehydrogenases, catalytic domain"/>
    <property type="match status" value="1"/>
</dbReference>
<dbReference type="InterPro" id="IPR018201">
    <property type="entry name" value="Ketoacyl_synth_AS"/>
</dbReference>
<dbReference type="Gene3D" id="3.40.366.10">
    <property type="entry name" value="Malonyl-Coenzyme A Acyl Carrier Protein, domain 2"/>
    <property type="match status" value="1"/>
</dbReference>
<dbReference type="SMART" id="SM01294">
    <property type="entry name" value="PKS_PP_betabranch"/>
    <property type="match status" value="1"/>
</dbReference>
<keyword evidence="1" id="KW-0596">Phosphopantetheine</keyword>
<feature type="domain" description="Ketosynthase family 3 (KS3)" evidence="7">
    <location>
        <begin position="103"/>
        <end position="520"/>
    </location>
</feature>
<dbReference type="Gene3D" id="3.10.129.110">
    <property type="entry name" value="Polyketide synthase dehydratase"/>
    <property type="match status" value="1"/>
</dbReference>
<dbReference type="SMART" id="SM00822">
    <property type="entry name" value="PKS_KR"/>
    <property type="match status" value="1"/>
</dbReference>
<dbReference type="InterPro" id="IPR013154">
    <property type="entry name" value="ADH-like_N"/>
</dbReference>
<feature type="region of interest" description="N-terminal hotdog fold" evidence="5">
    <location>
        <begin position="990"/>
        <end position="1113"/>
    </location>
</feature>
<dbReference type="SMART" id="SM00827">
    <property type="entry name" value="PKS_AT"/>
    <property type="match status" value="1"/>
</dbReference>
<dbReference type="SUPFAM" id="SSF52151">
    <property type="entry name" value="FabD/lysophospholipase-like"/>
    <property type="match status" value="1"/>
</dbReference>
<dbReference type="Pfam" id="PF08659">
    <property type="entry name" value="KR"/>
    <property type="match status" value="1"/>
</dbReference>
<evidence type="ECO:0000313" key="9">
    <source>
        <dbReference type="EMBL" id="WZX00144.1"/>
    </source>
</evidence>
<dbReference type="InterPro" id="IPR049552">
    <property type="entry name" value="PKS_DH_N"/>
</dbReference>